<feature type="compositionally biased region" description="Low complexity" evidence="1">
    <location>
        <begin position="313"/>
        <end position="325"/>
    </location>
</feature>
<organism evidence="2 3">
    <name type="scientific">Nocardia africana</name>
    <dbReference type="NCBI Taxonomy" id="134964"/>
    <lineage>
        <taxon>Bacteria</taxon>
        <taxon>Bacillati</taxon>
        <taxon>Actinomycetota</taxon>
        <taxon>Actinomycetes</taxon>
        <taxon>Mycobacteriales</taxon>
        <taxon>Nocardiaceae</taxon>
        <taxon>Nocardia</taxon>
    </lineage>
</organism>
<name>A0A378WX23_9NOCA</name>
<proteinExistence type="predicted"/>
<feature type="region of interest" description="Disordered" evidence="1">
    <location>
        <begin position="236"/>
        <end position="292"/>
    </location>
</feature>
<dbReference type="AlphaFoldDB" id="A0A378WX23"/>
<dbReference type="EMBL" id="UGRU01000001">
    <property type="protein sequence ID" value="SUA44964.1"/>
    <property type="molecule type" value="Genomic_DNA"/>
</dbReference>
<feature type="compositionally biased region" description="Polar residues" evidence="1">
    <location>
        <begin position="236"/>
        <end position="254"/>
    </location>
</feature>
<gene>
    <name evidence="2" type="ORF">NCTC13184_03486</name>
</gene>
<reference evidence="2 3" key="1">
    <citation type="submission" date="2018-06" db="EMBL/GenBank/DDBJ databases">
        <authorList>
            <consortium name="Pathogen Informatics"/>
            <person name="Doyle S."/>
        </authorList>
    </citation>
    <scope>NUCLEOTIDE SEQUENCE [LARGE SCALE GENOMIC DNA]</scope>
    <source>
        <strain evidence="2 3">NCTC13184</strain>
    </source>
</reference>
<feature type="region of interest" description="Disordered" evidence="1">
    <location>
        <begin position="308"/>
        <end position="347"/>
    </location>
</feature>
<sequence length="347" mass="37880">MTQHPSPDLDELRDAIAAQLSEWRTVASGDTFGFTRAGGGHTATTISARSYLRPDSYLLAEIGRRRANNDGTFDQSGPVHMVTLALTVDRAAASGEDVDYQEATAWRNVLLPWMAPCYALEDPSEPGAHAARSWFFTFFLGTQDQPLPAPADFDWVAHRVRYRGLPVSLVDDDGRRVERVYENPRFPRFYHPYTEARGRYWDIEVNQPPATAGITQCFGVLAKALACYPRSQAVSAQHLSSPSNTPPGTCTVCESSDETTSSATASRRTTRRRTAQSTGESAHSRPMPSTHEVVERAEMQANVTTPWSSFGRAGAATSCGAASSGQIPRRATASTMSVGRSGRDEQM</sequence>
<protein>
    <submittedName>
        <fullName evidence="2">Uncharacterized protein</fullName>
    </submittedName>
</protein>
<evidence type="ECO:0000313" key="2">
    <source>
        <dbReference type="EMBL" id="SUA44964.1"/>
    </source>
</evidence>
<accession>A0A378WX23</accession>
<evidence type="ECO:0000256" key="1">
    <source>
        <dbReference type="SAM" id="MobiDB-lite"/>
    </source>
</evidence>
<dbReference type="OrthoDB" id="3751233at2"/>
<dbReference type="Proteomes" id="UP000255082">
    <property type="component" value="Unassembled WGS sequence"/>
</dbReference>
<dbReference type="RefSeq" id="WP_128145253.1">
    <property type="nucleotide sequence ID" value="NZ_JAJFOE010000001.1"/>
</dbReference>
<evidence type="ECO:0000313" key="3">
    <source>
        <dbReference type="Proteomes" id="UP000255082"/>
    </source>
</evidence>